<feature type="region of interest" description="Disordered" evidence="2">
    <location>
        <begin position="1"/>
        <end position="66"/>
    </location>
</feature>
<dbReference type="PROSITE" id="PS50158">
    <property type="entry name" value="ZF_CCHC"/>
    <property type="match status" value="1"/>
</dbReference>
<dbReference type="GO" id="GO:0008270">
    <property type="term" value="F:zinc ion binding"/>
    <property type="evidence" value="ECO:0007669"/>
    <property type="project" value="UniProtKB-KW"/>
</dbReference>
<dbReference type="EMBL" id="JABSTU010000002">
    <property type="protein sequence ID" value="KAH8037733.1"/>
    <property type="molecule type" value="Genomic_DNA"/>
</dbReference>
<reference evidence="4" key="2">
    <citation type="submission" date="2021-09" db="EMBL/GenBank/DDBJ databases">
        <authorList>
            <person name="Jia N."/>
            <person name="Wang J."/>
            <person name="Shi W."/>
            <person name="Du L."/>
            <person name="Sun Y."/>
            <person name="Zhan W."/>
            <person name="Jiang J."/>
            <person name="Wang Q."/>
            <person name="Zhang B."/>
            <person name="Ji P."/>
            <person name="Sakyi L.B."/>
            <person name="Cui X."/>
            <person name="Yuan T."/>
            <person name="Jiang B."/>
            <person name="Yang W."/>
            <person name="Lam T.T.-Y."/>
            <person name="Chang Q."/>
            <person name="Ding S."/>
            <person name="Wang X."/>
            <person name="Zhu J."/>
            <person name="Ruan X."/>
            <person name="Zhao L."/>
            <person name="Wei J."/>
            <person name="Que T."/>
            <person name="Du C."/>
            <person name="Cheng J."/>
            <person name="Dai P."/>
            <person name="Han X."/>
            <person name="Huang E."/>
            <person name="Gao Y."/>
            <person name="Liu J."/>
            <person name="Shao H."/>
            <person name="Ye R."/>
            <person name="Li L."/>
            <person name="Wei W."/>
            <person name="Wang X."/>
            <person name="Wang C."/>
            <person name="Huo Q."/>
            <person name="Li W."/>
            <person name="Guo W."/>
            <person name="Chen H."/>
            <person name="Chen S."/>
            <person name="Zhou L."/>
            <person name="Zhou L."/>
            <person name="Ni X."/>
            <person name="Tian J."/>
            <person name="Zhou Y."/>
            <person name="Sheng Y."/>
            <person name="Liu T."/>
            <person name="Pan Y."/>
            <person name="Xia L."/>
            <person name="Li J."/>
            <person name="Zhao F."/>
            <person name="Cao W."/>
        </authorList>
    </citation>
    <scope>NUCLEOTIDE SEQUENCE</scope>
    <source>
        <strain evidence="4">Rmic-2018</strain>
        <tissue evidence="4">Larvae</tissue>
    </source>
</reference>
<evidence type="ECO:0000313" key="4">
    <source>
        <dbReference type="EMBL" id="KAH8037733.1"/>
    </source>
</evidence>
<evidence type="ECO:0000256" key="1">
    <source>
        <dbReference type="PROSITE-ProRule" id="PRU00047"/>
    </source>
</evidence>
<dbReference type="AlphaFoldDB" id="A0A9J6EU31"/>
<sequence length="401" mass="46065">MIREQKDSWDEPLGNEGKRPEKLKDSWDDPSDNEGQVLEEDLQQHHLQRQTTEEYPPLRQEEKQQEKTTLLTKVAKADMAIMKALIKISTCTGQEEGVATQIDTIISEHSKLKKLIIEQFQEIAYLKGKISVLEKTTSRNECQEREKETELQPPVEAEERKTYALVLTSETMGKQEMAELIKTRISPTEAGLPDATMREGRQGIILTTTSKESSDKLEKILRARNEFQQLKVKKPKQNRFNIKVIGVDDELANDTLPQRIIEQNRLECNPEDISVQKSWKGKQGTTLVLALNKVGLTAIKERKYINIGWSRCPWFDHISVPRCSGCAQYGHTHFDCQGPIRCTNCGRKGHNQNKCHEEPICIVCEREGYSGDKDHSMMSWQCPAYQDRVEFEKKKILARLD</sequence>
<dbReference type="InterPro" id="IPR036875">
    <property type="entry name" value="Znf_CCHC_sf"/>
</dbReference>
<keyword evidence="1" id="KW-0479">Metal-binding</keyword>
<proteinExistence type="predicted"/>
<reference evidence="4" key="1">
    <citation type="journal article" date="2020" name="Cell">
        <title>Large-Scale Comparative Analyses of Tick Genomes Elucidate Their Genetic Diversity and Vector Capacities.</title>
        <authorList>
            <consortium name="Tick Genome and Microbiome Consortium (TIGMIC)"/>
            <person name="Jia N."/>
            <person name="Wang J."/>
            <person name="Shi W."/>
            <person name="Du L."/>
            <person name="Sun Y."/>
            <person name="Zhan W."/>
            <person name="Jiang J.F."/>
            <person name="Wang Q."/>
            <person name="Zhang B."/>
            <person name="Ji P."/>
            <person name="Bell-Sakyi L."/>
            <person name="Cui X.M."/>
            <person name="Yuan T.T."/>
            <person name="Jiang B.G."/>
            <person name="Yang W.F."/>
            <person name="Lam T.T."/>
            <person name="Chang Q.C."/>
            <person name="Ding S.J."/>
            <person name="Wang X.J."/>
            <person name="Zhu J.G."/>
            <person name="Ruan X.D."/>
            <person name="Zhao L."/>
            <person name="Wei J.T."/>
            <person name="Ye R.Z."/>
            <person name="Que T.C."/>
            <person name="Du C.H."/>
            <person name="Zhou Y.H."/>
            <person name="Cheng J.X."/>
            <person name="Dai P.F."/>
            <person name="Guo W.B."/>
            <person name="Han X.H."/>
            <person name="Huang E.J."/>
            <person name="Li L.F."/>
            <person name="Wei W."/>
            <person name="Gao Y.C."/>
            <person name="Liu J.Z."/>
            <person name="Shao H.Z."/>
            <person name="Wang X."/>
            <person name="Wang C.C."/>
            <person name="Yang T.C."/>
            <person name="Huo Q.B."/>
            <person name="Li W."/>
            <person name="Chen H.Y."/>
            <person name="Chen S.E."/>
            <person name="Zhou L.G."/>
            <person name="Ni X.B."/>
            <person name="Tian J.H."/>
            <person name="Sheng Y."/>
            <person name="Liu T."/>
            <person name="Pan Y.S."/>
            <person name="Xia L.Y."/>
            <person name="Li J."/>
            <person name="Zhao F."/>
            <person name="Cao W.C."/>
        </authorList>
    </citation>
    <scope>NUCLEOTIDE SEQUENCE</scope>
    <source>
        <strain evidence="4">Rmic-2018</strain>
    </source>
</reference>
<protein>
    <recommendedName>
        <fullName evidence="3">CCHC-type domain-containing protein</fullName>
    </recommendedName>
</protein>
<evidence type="ECO:0000313" key="5">
    <source>
        <dbReference type="Proteomes" id="UP000821866"/>
    </source>
</evidence>
<keyword evidence="1" id="KW-0862">Zinc</keyword>
<evidence type="ECO:0000259" key="3">
    <source>
        <dbReference type="PROSITE" id="PS50158"/>
    </source>
</evidence>
<keyword evidence="1" id="KW-0863">Zinc-finger</keyword>
<comment type="caution">
    <text evidence="4">The sequence shown here is derived from an EMBL/GenBank/DDBJ whole genome shotgun (WGS) entry which is preliminary data.</text>
</comment>
<dbReference type="GO" id="GO:0003676">
    <property type="term" value="F:nucleic acid binding"/>
    <property type="evidence" value="ECO:0007669"/>
    <property type="project" value="InterPro"/>
</dbReference>
<gene>
    <name evidence="4" type="ORF">HPB51_016281</name>
</gene>
<dbReference type="VEuPathDB" id="VectorBase:LOC119172937"/>
<dbReference type="InterPro" id="IPR001878">
    <property type="entry name" value="Znf_CCHC"/>
</dbReference>
<feature type="compositionally biased region" description="Acidic residues" evidence="2">
    <location>
        <begin position="28"/>
        <end position="41"/>
    </location>
</feature>
<evidence type="ECO:0000256" key="2">
    <source>
        <dbReference type="SAM" id="MobiDB-lite"/>
    </source>
</evidence>
<feature type="domain" description="CCHC-type" evidence="3">
    <location>
        <begin position="341"/>
        <end position="355"/>
    </location>
</feature>
<feature type="compositionally biased region" description="Basic and acidic residues" evidence="2">
    <location>
        <begin position="16"/>
        <end position="27"/>
    </location>
</feature>
<keyword evidence="5" id="KW-1185">Reference proteome</keyword>
<dbReference type="SUPFAM" id="SSF57756">
    <property type="entry name" value="Retrovirus zinc finger-like domains"/>
    <property type="match status" value="1"/>
</dbReference>
<name>A0A9J6EU31_RHIMP</name>
<dbReference type="Proteomes" id="UP000821866">
    <property type="component" value="Chromosome 10"/>
</dbReference>
<organism evidence="4 5">
    <name type="scientific">Rhipicephalus microplus</name>
    <name type="common">Cattle tick</name>
    <name type="synonym">Boophilus microplus</name>
    <dbReference type="NCBI Taxonomy" id="6941"/>
    <lineage>
        <taxon>Eukaryota</taxon>
        <taxon>Metazoa</taxon>
        <taxon>Ecdysozoa</taxon>
        <taxon>Arthropoda</taxon>
        <taxon>Chelicerata</taxon>
        <taxon>Arachnida</taxon>
        <taxon>Acari</taxon>
        <taxon>Parasitiformes</taxon>
        <taxon>Ixodida</taxon>
        <taxon>Ixodoidea</taxon>
        <taxon>Ixodidae</taxon>
        <taxon>Rhipicephalinae</taxon>
        <taxon>Rhipicephalus</taxon>
        <taxon>Boophilus</taxon>
    </lineage>
</organism>
<accession>A0A9J6EU31</accession>